<reference evidence="1" key="1">
    <citation type="submission" date="2024-02" db="EMBL/GenBank/DDBJ databases">
        <authorList>
            <consortium name="ELIXIR-Norway"/>
            <consortium name="Elixir Norway"/>
        </authorList>
    </citation>
    <scope>NUCLEOTIDE SEQUENCE</scope>
</reference>
<sequence>MMMMMMMMRVRADDDDVQLEETISCVRFKRLVQFSNRPALTDLRISRRYSPSKPHASPHGAFFSGTFCSMEKTKRVYRRIFQRDFSAGLELGG</sequence>
<accession>A0ABP0V0Z3</accession>
<dbReference type="Proteomes" id="UP001497512">
    <property type="component" value="Chromosome 8"/>
</dbReference>
<dbReference type="EMBL" id="OZ019900">
    <property type="protein sequence ID" value="CAK9235044.1"/>
    <property type="molecule type" value="Genomic_DNA"/>
</dbReference>
<gene>
    <name evidence="1" type="ORF">CSSPTR1EN2_LOCUS22520</name>
</gene>
<proteinExistence type="predicted"/>
<evidence type="ECO:0000313" key="2">
    <source>
        <dbReference type="Proteomes" id="UP001497512"/>
    </source>
</evidence>
<keyword evidence="2" id="KW-1185">Reference proteome</keyword>
<protein>
    <submittedName>
        <fullName evidence="1">Uncharacterized protein</fullName>
    </submittedName>
</protein>
<organism evidence="1 2">
    <name type="scientific">Sphagnum troendelagicum</name>
    <dbReference type="NCBI Taxonomy" id="128251"/>
    <lineage>
        <taxon>Eukaryota</taxon>
        <taxon>Viridiplantae</taxon>
        <taxon>Streptophyta</taxon>
        <taxon>Embryophyta</taxon>
        <taxon>Bryophyta</taxon>
        <taxon>Sphagnophytina</taxon>
        <taxon>Sphagnopsida</taxon>
        <taxon>Sphagnales</taxon>
        <taxon>Sphagnaceae</taxon>
        <taxon>Sphagnum</taxon>
    </lineage>
</organism>
<name>A0ABP0V0Z3_9BRYO</name>
<evidence type="ECO:0000313" key="1">
    <source>
        <dbReference type="EMBL" id="CAK9235044.1"/>
    </source>
</evidence>